<evidence type="ECO:0000313" key="2">
    <source>
        <dbReference type="EMBL" id="KAK1759997.1"/>
    </source>
</evidence>
<feature type="compositionally biased region" description="Polar residues" evidence="1">
    <location>
        <begin position="52"/>
        <end position="67"/>
    </location>
</feature>
<sequence length="126" mass="12966">MSDILANLKDAVNPKRREKATPPDYDAQKLGAHANAPPSSDTAEPKLLASDADNTGNPNAARTTAPDTSPKLATDTGFNAPKGTYGPHQSRLANALDPRVDSDRDGHPAHGVSGYGGAAAQPKSGK</sequence>
<feature type="compositionally biased region" description="Basic and acidic residues" evidence="1">
    <location>
        <begin position="12"/>
        <end position="21"/>
    </location>
</feature>
<reference evidence="2" key="1">
    <citation type="submission" date="2023-06" db="EMBL/GenBank/DDBJ databases">
        <title>Genome-scale phylogeny and comparative genomics of the fungal order Sordariales.</title>
        <authorList>
            <consortium name="Lawrence Berkeley National Laboratory"/>
            <person name="Hensen N."/>
            <person name="Bonometti L."/>
            <person name="Westerberg I."/>
            <person name="Brannstrom I.O."/>
            <person name="Guillou S."/>
            <person name="Cros-Aarteil S."/>
            <person name="Calhoun S."/>
            <person name="Haridas S."/>
            <person name="Kuo A."/>
            <person name="Mondo S."/>
            <person name="Pangilinan J."/>
            <person name="Riley R."/>
            <person name="Labutti K."/>
            <person name="Andreopoulos B."/>
            <person name="Lipzen A."/>
            <person name="Chen C."/>
            <person name="Yanf M."/>
            <person name="Daum C."/>
            <person name="Ng V."/>
            <person name="Clum A."/>
            <person name="Steindorff A."/>
            <person name="Ohm R."/>
            <person name="Martin F."/>
            <person name="Silar P."/>
            <person name="Natvig D."/>
            <person name="Lalanne C."/>
            <person name="Gautier V."/>
            <person name="Ament-Velasquez S.L."/>
            <person name="Kruys A."/>
            <person name="Hutchinson M.I."/>
            <person name="Powell A.J."/>
            <person name="Barry K."/>
            <person name="Miller A.N."/>
            <person name="Grigoriev I.V."/>
            <person name="Debuchy R."/>
            <person name="Gladieux P."/>
            <person name="Thoren M.H."/>
            <person name="Johannesson H."/>
        </authorList>
    </citation>
    <scope>NUCLEOTIDE SEQUENCE</scope>
    <source>
        <strain evidence="2">PSN4</strain>
    </source>
</reference>
<name>A0AAJ0BNC6_9PEZI</name>
<dbReference type="EMBL" id="MU839828">
    <property type="protein sequence ID" value="KAK1759997.1"/>
    <property type="molecule type" value="Genomic_DNA"/>
</dbReference>
<feature type="compositionally biased region" description="Basic and acidic residues" evidence="1">
    <location>
        <begin position="98"/>
        <end position="108"/>
    </location>
</feature>
<accession>A0AAJ0BNC6</accession>
<organism evidence="2 3">
    <name type="scientific">Echria macrotheca</name>
    <dbReference type="NCBI Taxonomy" id="438768"/>
    <lineage>
        <taxon>Eukaryota</taxon>
        <taxon>Fungi</taxon>
        <taxon>Dikarya</taxon>
        <taxon>Ascomycota</taxon>
        <taxon>Pezizomycotina</taxon>
        <taxon>Sordariomycetes</taxon>
        <taxon>Sordariomycetidae</taxon>
        <taxon>Sordariales</taxon>
        <taxon>Schizotheciaceae</taxon>
        <taxon>Echria</taxon>
    </lineage>
</organism>
<dbReference type="AlphaFoldDB" id="A0AAJ0BNC6"/>
<feature type="region of interest" description="Disordered" evidence="1">
    <location>
        <begin position="1"/>
        <end position="126"/>
    </location>
</feature>
<comment type="caution">
    <text evidence="2">The sequence shown here is derived from an EMBL/GenBank/DDBJ whole genome shotgun (WGS) entry which is preliminary data.</text>
</comment>
<protein>
    <submittedName>
        <fullName evidence="2">Uncharacterized protein</fullName>
    </submittedName>
</protein>
<evidence type="ECO:0000313" key="3">
    <source>
        <dbReference type="Proteomes" id="UP001239445"/>
    </source>
</evidence>
<proteinExistence type="predicted"/>
<dbReference type="Proteomes" id="UP001239445">
    <property type="component" value="Unassembled WGS sequence"/>
</dbReference>
<gene>
    <name evidence="2" type="ORF">QBC47DRAFT_357809</name>
</gene>
<keyword evidence="3" id="KW-1185">Reference proteome</keyword>
<evidence type="ECO:0000256" key="1">
    <source>
        <dbReference type="SAM" id="MobiDB-lite"/>
    </source>
</evidence>